<organism evidence="3 4">
    <name type="scientific">Shinella lacus</name>
    <dbReference type="NCBI Taxonomy" id="2654216"/>
    <lineage>
        <taxon>Bacteria</taxon>
        <taxon>Pseudomonadati</taxon>
        <taxon>Pseudomonadota</taxon>
        <taxon>Alphaproteobacteria</taxon>
        <taxon>Hyphomicrobiales</taxon>
        <taxon>Rhizobiaceae</taxon>
        <taxon>Shinella</taxon>
    </lineage>
</organism>
<dbReference type="EMBL" id="WHSB02000001">
    <property type="protein sequence ID" value="MCQ4628399.1"/>
    <property type="molecule type" value="Genomic_DNA"/>
</dbReference>
<feature type="transmembrane region" description="Helical" evidence="1">
    <location>
        <begin position="464"/>
        <end position="482"/>
    </location>
</feature>
<feature type="transmembrane region" description="Helical" evidence="1">
    <location>
        <begin position="194"/>
        <end position="212"/>
    </location>
</feature>
<name>A0ABT1QZP6_9HYPH</name>
<feature type="transmembrane region" description="Helical" evidence="1">
    <location>
        <begin position="580"/>
        <end position="608"/>
    </location>
</feature>
<feature type="transmembrane region" description="Helical" evidence="1">
    <location>
        <begin position="528"/>
        <end position="552"/>
    </location>
</feature>
<evidence type="ECO:0000313" key="3">
    <source>
        <dbReference type="EMBL" id="MCQ4628399.1"/>
    </source>
</evidence>
<dbReference type="RefSeq" id="WP_256114428.1">
    <property type="nucleotide sequence ID" value="NZ_WHSB02000001.1"/>
</dbReference>
<feature type="transmembrane region" description="Helical" evidence="1">
    <location>
        <begin position="17"/>
        <end position="46"/>
    </location>
</feature>
<reference evidence="3" key="1">
    <citation type="submission" date="2021-07" db="EMBL/GenBank/DDBJ databases">
        <title>Shinella sp. nov., a novel member of the genus Shinella from water.</title>
        <authorList>
            <person name="Deng Y."/>
        </authorList>
    </citation>
    <scope>NUCLEOTIDE SEQUENCE</scope>
    <source>
        <strain evidence="3">CPCC 100929</strain>
    </source>
</reference>
<evidence type="ECO:0000313" key="4">
    <source>
        <dbReference type="Proteomes" id="UP000996601"/>
    </source>
</evidence>
<dbReference type="Pfam" id="PF01970">
    <property type="entry name" value="TctA"/>
    <property type="match status" value="1"/>
</dbReference>
<feature type="transmembrane region" description="Helical" evidence="1">
    <location>
        <begin position="381"/>
        <end position="400"/>
    </location>
</feature>
<dbReference type="PANTHER" id="PTHR35342">
    <property type="entry name" value="TRICARBOXYLIC TRANSPORT PROTEIN"/>
    <property type="match status" value="1"/>
</dbReference>
<feature type="transmembrane region" description="Helical" evidence="1">
    <location>
        <begin position="315"/>
        <end position="337"/>
    </location>
</feature>
<accession>A0ABT1QZP6</accession>
<dbReference type="Proteomes" id="UP000996601">
    <property type="component" value="Unassembled WGS sequence"/>
</dbReference>
<feature type="transmembrane region" description="Helical" evidence="1">
    <location>
        <begin position="143"/>
        <end position="174"/>
    </location>
</feature>
<dbReference type="PANTHER" id="PTHR35342:SF5">
    <property type="entry name" value="TRICARBOXYLIC TRANSPORT PROTEIN"/>
    <property type="match status" value="1"/>
</dbReference>
<feature type="transmembrane region" description="Helical" evidence="1">
    <location>
        <begin position="502"/>
        <end position="521"/>
    </location>
</feature>
<keyword evidence="4" id="KW-1185">Reference proteome</keyword>
<feature type="transmembrane region" description="Helical" evidence="1">
    <location>
        <begin position="620"/>
        <end position="639"/>
    </location>
</feature>
<keyword evidence="1" id="KW-0812">Transmembrane</keyword>
<feature type="transmembrane region" description="Helical" evidence="1">
    <location>
        <begin position="349"/>
        <end position="374"/>
    </location>
</feature>
<comment type="caution">
    <text evidence="3">The sequence shown here is derived from an EMBL/GenBank/DDBJ whole genome shotgun (WGS) entry which is preliminary data.</text>
</comment>
<protein>
    <submittedName>
        <fullName evidence="3">Tripartite tricarboxylate transporter permease</fullName>
    </submittedName>
</protein>
<evidence type="ECO:0000259" key="2">
    <source>
        <dbReference type="Pfam" id="PF01970"/>
    </source>
</evidence>
<gene>
    <name evidence="3" type="ORF">GB927_000040</name>
</gene>
<feature type="transmembrane region" description="Helical" evidence="1">
    <location>
        <begin position="58"/>
        <end position="81"/>
    </location>
</feature>
<evidence type="ECO:0000256" key="1">
    <source>
        <dbReference type="SAM" id="Phobius"/>
    </source>
</evidence>
<sequence length="657" mass="69646">MEVIVQSLGELLSLHHLAYLLIGVGMGMVVGVLPGMGGVAGMALLLPFVYGMEQTSALALMIGMLATTATGDTFPSILMGIPGGSSSATVLDGFPLARQGHAARALSASFSASLIGGLFGAVVLTGCVFIAKPLILGVGMGEQLLLILLALSMVGSLTGASLFKGLAACSVGLLLGSIGSAPATGELRYTFSTVYLSDGIPLVVLALGIFAFPEIVDLMRQRSTIAKDARLGSGFMEGIFDTIRNWWLVLRVSVLGAIVGILPGVGASTADWLAYGHVVQSSRDRSKFGKGDIRGVIAPEAANNAVRGGDLVPTLFFGIPGSGSMALLLGAFILIGLEPGARMVGADLHLTFVIIWSLALGNVFAGILCVMLAGPIARLTVIRYALMAPLIVVVMVFTAYQATKSWGDIVTLLTLTVFGCYMKRFDWPRPALVVGFVLSRPLEANIYQTAQVYGLSFLERPQSIAIALMVLASLAVGIRIMMKSSPDDPADAEGDAVTSRVPQIAFSAALALVTLWALFAIRDKSYLTYLYPASVGVITIILTGMVIAHQAFAPLANPVLGDIDQTNRTVFSERPSKYVYFAWFALFAGLIYVLGFTLASAVFVFAFLYVECGRPLRRNAIITLCTILTLAVLAYVLYLDYPEGLIPLWLDFPDWLM</sequence>
<keyword evidence="1" id="KW-0472">Membrane</keyword>
<dbReference type="InterPro" id="IPR002823">
    <property type="entry name" value="DUF112_TM"/>
</dbReference>
<feature type="domain" description="DUF112" evidence="2">
    <location>
        <begin position="17"/>
        <end position="433"/>
    </location>
</feature>
<proteinExistence type="predicted"/>
<feature type="transmembrane region" description="Helical" evidence="1">
    <location>
        <begin position="406"/>
        <end position="422"/>
    </location>
</feature>
<feature type="transmembrane region" description="Helical" evidence="1">
    <location>
        <begin position="101"/>
        <end position="131"/>
    </location>
</feature>
<keyword evidence="1" id="KW-1133">Transmembrane helix</keyword>